<dbReference type="AlphaFoldDB" id="A0A2K9EDP5"/>
<dbReference type="InterPro" id="IPR002654">
    <property type="entry name" value="Glyco_trans_25"/>
</dbReference>
<gene>
    <name evidence="2" type="ORF">CUV01_06455</name>
</gene>
<evidence type="ECO:0000313" key="3">
    <source>
        <dbReference type="Proteomes" id="UP000233742"/>
    </source>
</evidence>
<reference evidence="2 3" key="1">
    <citation type="submission" date="2017-12" db="EMBL/GenBank/DDBJ databases">
        <authorList>
            <person name="Hurst M.R.H."/>
        </authorList>
    </citation>
    <scope>NUCLEOTIDE SEQUENCE [LARGE SCALE GENOMIC DNA]</scope>
    <source>
        <strain evidence="2 3">BM15</strain>
    </source>
</reference>
<dbReference type="Proteomes" id="UP000233742">
    <property type="component" value="Chromosome"/>
</dbReference>
<keyword evidence="3" id="KW-1185">Reference proteome</keyword>
<organism evidence="2 3">
    <name type="scientific">Paracoccus tegillarcae</name>
    <dbReference type="NCBI Taxonomy" id="1529068"/>
    <lineage>
        <taxon>Bacteria</taxon>
        <taxon>Pseudomonadati</taxon>
        <taxon>Pseudomonadota</taxon>
        <taxon>Alphaproteobacteria</taxon>
        <taxon>Rhodobacterales</taxon>
        <taxon>Paracoccaceae</taxon>
        <taxon>Paracoccus</taxon>
    </lineage>
</organism>
<sequence length="256" mass="28245">MAFQQEQLTGKGITWKRLPAVTIDDIEMDTDDVYWDGWQRPIAPAERACLRSHMTGWQMVYDKGAPCLILEDDALLADDLSAVLTAAIRIDDLDLLQLETRNRAKFLGANVFDVGPAQARTLLIDRAGAAGYILWPTGARKLLDYVAKTPGLADAVIAKPGLLRAAQVVPAQVIQNDMAQFYNVPQEWPPETSSVSSALHRKAPKSPAQTLRRIMAQLSLGFRQLGRGEKTMVPFGKRTRIPTITTKTSSYDDVSP</sequence>
<dbReference type="KEGG" id="paro:CUV01_06455"/>
<evidence type="ECO:0000313" key="2">
    <source>
        <dbReference type="EMBL" id="AUH33078.1"/>
    </source>
</evidence>
<protein>
    <recommendedName>
        <fullName evidence="1">Glycosyl transferase family 25 domain-containing protein</fullName>
    </recommendedName>
</protein>
<dbReference type="RefSeq" id="WP_101459751.1">
    <property type="nucleotide sequence ID" value="NZ_CP025408.1"/>
</dbReference>
<dbReference type="Pfam" id="PF01755">
    <property type="entry name" value="Glyco_transf_25"/>
    <property type="match status" value="1"/>
</dbReference>
<name>A0A2K9EDP5_9RHOB</name>
<feature type="domain" description="Glycosyl transferase family 25" evidence="1">
    <location>
        <begin position="6"/>
        <end position="154"/>
    </location>
</feature>
<dbReference type="CDD" id="cd06532">
    <property type="entry name" value="Glyco_transf_25"/>
    <property type="match status" value="1"/>
</dbReference>
<accession>A0A2K9EDP5</accession>
<evidence type="ECO:0000259" key="1">
    <source>
        <dbReference type="Pfam" id="PF01755"/>
    </source>
</evidence>
<proteinExistence type="predicted"/>
<dbReference type="EMBL" id="CP025408">
    <property type="protein sequence ID" value="AUH33078.1"/>
    <property type="molecule type" value="Genomic_DNA"/>
</dbReference>